<feature type="chain" id="PRO_5010325656" description="DUF4398 domain-containing protein" evidence="2">
    <location>
        <begin position="30"/>
        <end position="152"/>
    </location>
</feature>
<dbReference type="EMBL" id="FOHI01000006">
    <property type="protein sequence ID" value="SET42890.1"/>
    <property type="molecule type" value="Genomic_DNA"/>
</dbReference>
<evidence type="ECO:0000313" key="3">
    <source>
        <dbReference type="EMBL" id="SET42890.1"/>
    </source>
</evidence>
<accession>A0A1I0ECW2</accession>
<protein>
    <recommendedName>
        <fullName evidence="5">DUF4398 domain-containing protein</fullName>
    </recommendedName>
</protein>
<dbReference type="PROSITE" id="PS51257">
    <property type="entry name" value="PROKAR_LIPOPROTEIN"/>
    <property type="match status" value="1"/>
</dbReference>
<evidence type="ECO:0000256" key="2">
    <source>
        <dbReference type="SAM" id="SignalP"/>
    </source>
</evidence>
<organism evidence="3 4">
    <name type="scientific">Nitrosospira multiformis</name>
    <dbReference type="NCBI Taxonomy" id="1231"/>
    <lineage>
        <taxon>Bacteria</taxon>
        <taxon>Pseudomonadati</taxon>
        <taxon>Pseudomonadota</taxon>
        <taxon>Betaproteobacteria</taxon>
        <taxon>Nitrosomonadales</taxon>
        <taxon>Nitrosomonadaceae</taxon>
        <taxon>Nitrosospira</taxon>
    </lineage>
</organism>
<dbReference type="RefSeq" id="WP_074708272.1">
    <property type="nucleotide sequence ID" value="NZ_FOHI01000006.1"/>
</dbReference>
<dbReference type="AlphaFoldDB" id="A0A1I0ECW2"/>
<dbReference type="OrthoDB" id="8565376at2"/>
<reference evidence="3 4" key="1">
    <citation type="submission" date="2016-10" db="EMBL/GenBank/DDBJ databases">
        <authorList>
            <person name="de Groot N.N."/>
        </authorList>
    </citation>
    <scope>NUCLEOTIDE SEQUENCE [LARGE SCALE GENOMIC DNA]</scope>
    <source>
        <strain evidence="3 4">Nl7</strain>
    </source>
</reference>
<keyword evidence="2" id="KW-0732">Signal</keyword>
<gene>
    <name evidence="3" type="ORF">SAMN05216412_106118</name>
</gene>
<evidence type="ECO:0008006" key="5">
    <source>
        <dbReference type="Google" id="ProtNLM"/>
    </source>
</evidence>
<evidence type="ECO:0000313" key="4">
    <source>
        <dbReference type="Proteomes" id="UP000183339"/>
    </source>
</evidence>
<name>A0A1I0ECW2_9PROT</name>
<evidence type="ECO:0000256" key="1">
    <source>
        <dbReference type="SAM" id="MobiDB-lite"/>
    </source>
</evidence>
<feature type="signal peptide" evidence="2">
    <location>
        <begin position="1"/>
        <end position="29"/>
    </location>
</feature>
<proteinExistence type="predicted"/>
<dbReference type="Proteomes" id="UP000183339">
    <property type="component" value="Unassembled WGS sequence"/>
</dbReference>
<sequence length="152" mass="17137">MKTKSETAVAILSAIALLASCAQMSPLEAQNEDIHKAVKNARTYTDHDNLAKQYRNAAKEMLIKAEDQKKLLRHYEEKSYLYGRQAQDKQSYTSALLHKYERAAEETLKQAAFHQRMASELAHGDYSTSAETPPERNYENNAGIGSDSKDQI</sequence>
<feature type="region of interest" description="Disordered" evidence="1">
    <location>
        <begin position="115"/>
        <end position="152"/>
    </location>
</feature>